<accession>A0A2S5TL62</accession>
<dbReference type="EMBL" id="PSNW01000001">
    <property type="protein sequence ID" value="PPE75711.1"/>
    <property type="molecule type" value="Genomic_DNA"/>
</dbReference>
<name>A0A2S5TL62_9GAMM</name>
<dbReference type="PANTHER" id="PTHR43431">
    <property type="entry name" value="OXIDOREDUCTASE, SHORT CHAIN DEHYDROGENASE/REDUCTASE FAMILY (AFU_ORTHOLOGUE AFUA_5G14000)"/>
    <property type="match status" value="1"/>
</dbReference>
<evidence type="ECO:0000313" key="2">
    <source>
        <dbReference type="Proteomes" id="UP000238220"/>
    </source>
</evidence>
<protein>
    <recommendedName>
        <fullName evidence="3">Short-chain dehydrogenase</fullName>
    </recommendedName>
</protein>
<evidence type="ECO:0000313" key="1">
    <source>
        <dbReference type="EMBL" id="PPE75711.1"/>
    </source>
</evidence>
<reference evidence="1 2" key="1">
    <citation type="submission" date="2018-02" db="EMBL/GenBank/DDBJ databases">
        <title>Genome sequencing of Solimonas sp. HR-BB.</title>
        <authorList>
            <person name="Lee Y."/>
            <person name="Jeon C.O."/>
        </authorList>
    </citation>
    <scope>NUCLEOTIDE SEQUENCE [LARGE SCALE GENOMIC DNA]</scope>
    <source>
        <strain evidence="1 2">HR-BB</strain>
    </source>
</reference>
<dbReference type="Pfam" id="PF13561">
    <property type="entry name" value="adh_short_C2"/>
    <property type="match status" value="1"/>
</dbReference>
<proteinExistence type="predicted"/>
<dbReference type="SUPFAM" id="SSF51735">
    <property type="entry name" value="NAD(P)-binding Rossmann-fold domains"/>
    <property type="match status" value="1"/>
</dbReference>
<keyword evidence="2" id="KW-1185">Reference proteome</keyword>
<dbReference type="Gene3D" id="3.40.50.720">
    <property type="entry name" value="NAD(P)-binding Rossmann-like Domain"/>
    <property type="match status" value="1"/>
</dbReference>
<gene>
    <name evidence="1" type="ORF">C3942_02120</name>
</gene>
<dbReference type="RefSeq" id="WP_104228676.1">
    <property type="nucleotide sequence ID" value="NZ_PSNW01000001.1"/>
</dbReference>
<evidence type="ECO:0008006" key="3">
    <source>
        <dbReference type="Google" id="ProtNLM"/>
    </source>
</evidence>
<comment type="caution">
    <text evidence="1">The sequence shown here is derived from an EMBL/GenBank/DDBJ whole genome shotgun (WGS) entry which is preliminary data.</text>
</comment>
<dbReference type="AlphaFoldDB" id="A0A2S5TL62"/>
<organism evidence="1 2">
    <name type="scientific">Solimonas fluminis</name>
    <dbReference type="NCBI Taxonomy" id="2086571"/>
    <lineage>
        <taxon>Bacteria</taxon>
        <taxon>Pseudomonadati</taxon>
        <taxon>Pseudomonadota</taxon>
        <taxon>Gammaproteobacteria</taxon>
        <taxon>Nevskiales</taxon>
        <taxon>Nevskiaceae</taxon>
        <taxon>Solimonas</taxon>
    </lineage>
</organism>
<sequence>MAARPCAVIFGAGDEGSAGAAIARRLSAEGLPLHLAGSNAAGLKAAASALRPSGQAVTIATLDPADATQVSGLFQRIADAGQQPLLVVHAPGAASTSTPAMKTPLAEAEAAWRRICFAGALIGQSALPRMLEAGQGTLLLLAPAASGASIAAASAGLRALSQSMAREFGPQGIHVAQLMLAEGVRPEAVAESGWWLHRQHKTTWTQELDLQA</sequence>
<dbReference type="OrthoDB" id="5513072at2"/>
<dbReference type="InterPro" id="IPR002347">
    <property type="entry name" value="SDR_fam"/>
</dbReference>
<dbReference type="InterPro" id="IPR036291">
    <property type="entry name" value="NAD(P)-bd_dom_sf"/>
</dbReference>
<dbReference type="PANTHER" id="PTHR43431:SF7">
    <property type="entry name" value="OXIDOREDUCTASE, SHORT CHAIN DEHYDROGENASE_REDUCTASE FAMILY (AFU_ORTHOLOGUE AFUA_5G14000)"/>
    <property type="match status" value="1"/>
</dbReference>
<dbReference type="Proteomes" id="UP000238220">
    <property type="component" value="Unassembled WGS sequence"/>
</dbReference>